<reference evidence="1 2" key="1">
    <citation type="journal article" date="2019" name="Nat. Ecol. Evol.">
        <title>Megaphylogeny resolves global patterns of mushroom evolution.</title>
        <authorList>
            <person name="Varga T."/>
            <person name="Krizsan K."/>
            <person name="Foldi C."/>
            <person name="Dima B."/>
            <person name="Sanchez-Garcia M."/>
            <person name="Sanchez-Ramirez S."/>
            <person name="Szollosi G.J."/>
            <person name="Szarkandi J.G."/>
            <person name="Papp V."/>
            <person name="Albert L."/>
            <person name="Andreopoulos W."/>
            <person name="Angelini C."/>
            <person name="Antonin V."/>
            <person name="Barry K.W."/>
            <person name="Bougher N.L."/>
            <person name="Buchanan P."/>
            <person name="Buyck B."/>
            <person name="Bense V."/>
            <person name="Catcheside P."/>
            <person name="Chovatia M."/>
            <person name="Cooper J."/>
            <person name="Damon W."/>
            <person name="Desjardin D."/>
            <person name="Finy P."/>
            <person name="Geml J."/>
            <person name="Haridas S."/>
            <person name="Hughes K."/>
            <person name="Justo A."/>
            <person name="Karasinski D."/>
            <person name="Kautmanova I."/>
            <person name="Kiss B."/>
            <person name="Kocsube S."/>
            <person name="Kotiranta H."/>
            <person name="LaButti K.M."/>
            <person name="Lechner B.E."/>
            <person name="Liimatainen K."/>
            <person name="Lipzen A."/>
            <person name="Lukacs Z."/>
            <person name="Mihaltcheva S."/>
            <person name="Morgado L.N."/>
            <person name="Niskanen T."/>
            <person name="Noordeloos M.E."/>
            <person name="Ohm R.A."/>
            <person name="Ortiz-Santana B."/>
            <person name="Ovrebo C."/>
            <person name="Racz N."/>
            <person name="Riley R."/>
            <person name="Savchenko A."/>
            <person name="Shiryaev A."/>
            <person name="Soop K."/>
            <person name="Spirin V."/>
            <person name="Szebenyi C."/>
            <person name="Tomsovsky M."/>
            <person name="Tulloss R.E."/>
            <person name="Uehling J."/>
            <person name="Grigoriev I.V."/>
            <person name="Vagvolgyi C."/>
            <person name="Papp T."/>
            <person name="Martin F.M."/>
            <person name="Miettinen O."/>
            <person name="Hibbett D.S."/>
            <person name="Nagy L.G."/>
        </authorList>
    </citation>
    <scope>NUCLEOTIDE SEQUENCE [LARGE SCALE GENOMIC DNA]</scope>
    <source>
        <strain evidence="1 2">CBS 962.96</strain>
    </source>
</reference>
<dbReference type="EMBL" id="ML179046">
    <property type="protein sequence ID" value="THV05921.1"/>
    <property type="molecule type" value="Genomic_DNA"/>
</dbReference>
<gene>
    <name evidence="1" type="ORF">K435DRAFT_789930</name>
</gene>
<evidence type="ECO:0000313" key="2">
    <source>
        <dbReference type="Proteomes" id="UP000297245"/>
    </source>
</evidence>
<proteinExistence type="predicted"/>
<accession>A0A4S8MSS4</accession>
<dbReference type="AlphaFoldDB" id="A0A4S8MSS4"/>
<name>A0A4S8MSS4_DENBC</name>
<dbReference type="Proteomes" id="UP000297245">
    <property type="component" value="Unassembled WGS sequence"/>
</dbReference>
<protein>
    <submittedName>
        <fullName evidence="1">Uncharacterized protein</fullName>
    </submittedName>
</protein>
<sequence length="154" mass="17591">MSQAHDICSRNLSANFNISTSEALAETQDNTWRKVDTSVGMQTRIPIDRKETVYMTVKPVYGRVFYWVTQALDGMVTATCKPDCRDRIYGDGVQPYNTTFLNSVTFLIKLRVSAYISKWRDISDQANHQEWPLHHAAGVGVKMPFLNLKWGNDQ</sequence>
<evidence type="ECO:0000313" key="1">
    <source>
        <dbReference type="EMBL" id="THV05921.1"/>
    </source>
</evidence>
<keyword evidence="2" id="KW-1185">Reference proteome</keyword>
<organism evidence="1 2">
    <name type="scientific">Dendrothele bispora (strain CBS 962.96)</name>
    <dbReference type="NCBI Taxonomy" id="1314807"/>
    <lineage>
        <taxon>Eukaryota</taxon>
        <taxon>Fungi</taxon>
        <taxon>Dikarya</taxon>
        <taxon>Basidiomycota</taxon>
        <taxon>Agaricomycotina</taxon>
        <taxon>Agaricomycetes</taxon>
        <taxon>Agaricomycetidae</taxon>
        <taxon>Agaricales</taxon>
        <taxon>Agaricales incertae sedis</taxon>
        <taxon>Dendrothele</taxon>
    </lineage>
</organism>